<protein>
    <submittedName>
        <fullName evidence="1">Uncharacterized protein</fullName>
    </submittedName>
</protein>
<dbReference type="EMBL" id="ASXJ01000180">
    <property type="protein sequence ID" value="ERM01286.1"/>
    <property type="molecule type" value="Genomic_DNA"/>
</dbReference>
<reference evidence="1 2" key="1">
    <citation type="journal article" date="2014" name="FEMS Microbiol. Lett.">
        <title>Genome sequencing analysis reveals virulence-related gene content of Ochrobactrum intermedium strain 229E, a urease-positive strain isolated from the human gastric niche.</title>
        <authorList>
            <person name="Kulkarni G.J."/>
            <person name="Shetty S."/>
            <person name="Dharne M.S."/>
            <person name="Shouche Y.S."/>
        </authorList>
    </citation>
    <scope>NUCLEOTIDE SEQUENCE [LARGE SCALE GENOMIC DNA]</scope>
    <source>
        <strain evidence="1 2">229E</strain>
    </source>
</reference>
<sequence length="80" mass="8829">MHIGQTCGFQHAMRIAVTHAGDIVLDRSIQQRDGLRQISRNLTERTAFPEIDIVSVKENAAGGGFDDAYQQPGQRRFACG</sequence>
<name>U4VEQ9_9HYPH</name>
<dbReference type="Proteomes" id="UP000016842">
    <property type="component" value="Unassembled WGS sequence"/>
</dbReference>
<accession>U4VEQ9</accession>
<gene>
    <name evidence="1" type="ORF">Q644_22375</name>
</gene>
<dbReference type="AlphaFoldDB" id="U4VEQ9"/>
<evidence type="ECO:0000313" key="1">
    <source>
        <dbReference type="EMBL" id="ERM01286.1"/>
    </source>
</evidence>
<organism evidence="1 2">
    <name type="scientific">Brucella intermedia 229E</name>
    <dbReference type="NCBI Taxonomy" id="1337887"/>
    <lineage>
        <taxon>Bacteria</taxon>
        <taxon>Pseudomonadati</taxon>
        <taxon>Pseudomonadota</taxon>
        <taxon>Alphaproteobacteria</taxon>
        <taxon>Hyphomicrobiales</taxon>
        <taxon>Brucellaceae</taxon>
        <taxon>Brucella/Ochrobactrum group</taxon>
        <taxon>Brucella</taxon>
    </lineage>
</organism>
<proteinExistence type="predicted"/>
<evidence type="ECO:0000313" key="2">
    <source>
        <dbReference type="Proteomes" id="UP000016842"/>
    </source>
</evidence>
<comment type="caution">
    <text evidence="1">The sequence shown here is derived from an EMBL/GenBank/DDBJ whole genome shotgun (WGS) entry which is preliminary data.</text>
</comment>